<protein>
    <recommendedName>
        <fullName evidence="7">Major facilitator superfamily (MFS) profile domain-containing protein</fullName>
    </recommendedName>
</protein>
<dbReference type="InterPro" id="IPR036259">
    <property type="entry name" value="MFS_trans_sf"/>
</dbReference>
<feature type="transmembrane region" description="Helical" evidence="6">
    <location>
        <begin position="274"/>
        <end position="299"/>
    </location>
</feature>
<reference evidence="8 9" key="1">
    <citation type="submission" date="2015-01" db="EMBL/GenBank/DDBJ databases">
        <title>The Genome Sequence of Capronia semiimmersa CBS27337.</title>
        <authorList>
            <consortium name="The Broad Institute Genomics Platform"/>
            <person name="Cuomo C."/>
            <person name="de Hoog S."/>
            <person name="Gorbushina A."/>
            <person name="Stielow B."/>
            <person name="Teixiera M."/>
            <person name="Abouelleil A."/>
            <person name="Chapman S.B."/>
            <person name="Priest M."/>
            <person name="Young S.K."/>
            <person name="Wortman J."/>
            <person name="Nusbaum C."/>
            <person name="Birren B."/>
        </authorList>
    </citation>
    <scope>NUCLEOTIDE SEQUENCE [LARGE SCALE GENOMIC DNA]</scope>
    <source>
        <strain evidence="8 9">CBS 27337</strain>
    </source>
</reference>
<keyword evidence="3 6" id="KW-0812">Transmembrane</keyword>
<dbReference type="Proteomes" id="UP000054266">
    <property type="component" value="Unassembled WGS sequence"/>
</dbReference>
<evidence type="ECO:0000313" key="8">
    <source>
        <dbReference type="EMBL" id="KIW65991.1"/>
    </source>
</evidence>
<comment type="subcellular location">
    <subcellularLocation>
        <location evidence="1">Membrane</location>
        <topology evidence="1">Multi-pass membrane protein</topology>
    </subcellularLocation>
</comment>
<feature type="transmembrane region" description="Helical" evidence="6">
    <location>
        <begin position="204"/>
        <end position="226"/>
    </location>
</feature>
<feature type="transmembrane region" description="Helical" evidence="6">
    <location>
        <begin position="400"/>
        <end position="420"/>
    </location>
</feature>
<dbReference type="SUPFAM" id="SSF103473">
    <property type="entry name" value="MFS general substrate transporter"/>
    <property type="match status" value="1"/>
</dbReference>
<dbReference type="PANTHER" id="PTHR43791:SF52">
    <property type="entry name" value="TRANSPORTER, PUTATIVE (AFU_ORTHOLOGUE AFUA_1G11820)-RELATED"/>
    <property type="match status" value="1"/>
</dbReference>
<accession>A0A0D2CL77</accession>
<keyword evidence="4 6" id="KW-1133">Transmembrane helix</keyword>
<keyword evidence="5 6" id="KW-0472">Membrane</keyword>
<keyword evidence="9" id="KW-1185">Reference proteome</keyword>
<organism evidence="8 9">
    <name type="scientific">Phialophora macrospora</name>
    <dbReference type="NCBI Taxonomy" id="1851006"/>
    <lineage>
        <taxon>Eukaryota</taxon>
        <taxon>Fungi</taxon>
        <taxon>Dikarya</taxon>
        <taxon>Ascomycota</taxon>
        <taxon>Pezizomycotina</taxon>
        <taxon>Eurotiomycetes</taxon>
        <taxon>Chaetothyriomycetidae</taxon>
        <taxon>Chaetothyriales</taxon>
        <taxon>Herpotrichiellaceae</taxon>
        <taxon>Phialophora</taxon>
    </lineage>
</organism>
<evidence type="ECO:0000256" key="2">
    <source>
        <dbReference type="ARBA" id="ARBA00022448"/>
    </source>
</evidence>
<feature type="transmembrane region" description="Helical" evidence="6">
    <location>
        <begin position="432"/>
        <end position="455"/>
    </location>
</feature>
<feature type="transmembrane region" description="Helical" evidence="6">
    <location>
        <begin position="142"/>
        <end position="160"/>
    </location>
</feature>
<feature type="transmembrane region" description="Helical" evidence="6">
    <location>
        <begin position="368"/>
        <end position="388"/>
    </location>
</feature>
<evidence type="ECO:0000256" key="3">
    <source>
        <dbReference type="ARBA" id="ARBA00022692"/>
    </source>
</evidence>
<feature type="transmembrane region" description="Helical" evidence="6">
    <location>
        <begin position="112"/>
        <end position="130"/>
    </location>
</feature>
<evidence type="ECO:0000256" key="5">
    <source>
        <dbReference type="ARBA" id="ARBA00023136"/>
    </source>
</evidence>
<feature type="transmembrane region" description="Helical" evidence="6">
    <location>
        <begin position="338"/>
        <end position="356"/>
    </location>
</feature>
<dbReference type="Pfam" id="PF07690">
    <property type="entry name" value="MFS_1"/>
    <property type="match status" value="1"/>
</dbReference>
<dbReference type="InterPro" id="IPR011701">
    <property type="entry name" value="MFS"/>
</dbReference>
<proteinExistence type="predicted"/>
<keyword evidence="2" id="KW-0813">Transport</keyword>
<feature type="transmembrane region" description="Helical" evidence="6">
    <location>
        <begin position="84"/>
        <end position="105"/>
    </location>
</feature>
<feature type="domain" description="Major facilitator superfamily (MFS) profile" evidence="7">
    <location>
        <begin position="46"/>
        <end position="460"/>
    </location>
</feature>
<sequence>MATKLNSMEVGDQDDVKDLTEIVEDVSERFDAAAERRLVRKIDFRLIPILFLLYLCAFIDRVNIGNARIQGLEEDLNMKGEDYNIALFVFFVPYILCEVPSNLLLKNLQPSWYLSGIIAAWGVVTIGMGTTQSFGGLVACRFLLGVFEAGFFPGCAYLISMYYKRLELQLRINLFFCAAILWGVLWPVSYAIAHLDGHAGYNGWRWIFIIEGAATVLLAMIGTFTIPDWPHTAKFLSEEERAMLNNRLRADTEGVTMNRLDKRAARRAFSDPKIYFGIFIFLGITVTTYSVVFFLPTILKQLGWTSIRAQVMSIPVFVVAAVLTLAAALISDHLKERYVVLMTGCLLAVIGYAILLSMKSVPVGARYFAVYLIAGGGYSAQTICIVWLSNNMGGHYKRAIGVAMQVGFGNIAGIIASFIYLQSEAPTYHTGFGTGLGMLFFGVLTSTWFFLYLRWENAALDAGKRDWRNSLADEPDNLGDDDPRFQFIL</sequence>
<feature type="transmembrane region" description="Helical" evidence="6">
    <location>
        <begin position="172"/>
        <end position="192"/>
    </location>
</feature>
<evidence type="ECO:0000256" key="6">
    <source>
        <dbReference type="SAM" id="Phobius"/>
    </source>
</evidence>
<gene>
    <name evidence="8" type="ORF">PV04_08203</name>
</gene>
<evidence type="ECO:0000313" key="9">
    <source>
        <dbReference type="Proteomes" id="UP000054266"/>
    </source>
</evidence>
<name>A0A0D2CL77_9EURO</name>
<dbReference type="GO" id="GO:0016020">
    <property type="term" value="C:membrane"/>
    <property type="evidence" value="ECO:0007669"/>
    <property type="project" value="UniProtKB-SubCell"/>
</dbReference>
<feature type="transmembrane region" description="Helical" evidence="6">
    <location>
        <begin position="46"/>
        <end position="64"/>
    </location>
</feature>
<dbReference type="Gene3D" id="1.20.1250.20">
    <property type="entry name" value="MFS general substrate transporter like domains"/>
    <property type="match status" value="2"/>
</dbReference>
<evidence type="ECO:0000259" key="7">
    <source>
        <dbReference type="PROSITE" id="PS50850"/>
    </source>
</evidence>
<dbReference type="FunFam" id="1.20.1250.20:FF:000034">
    <property type="entry name" value="MFS general substrate transporter"/>
    <property type="match status" value="1"/>
</dbReference>
<dbReference type="HOGENOM" id="CLU_001265_0_1_1"/>
<dbReference type="PROSITE" id="PS50850">
    <property type="entry name" value="MFS"/>
    <property type="match status" value="1"/>
</dbReference>
<evidence type="ECO:0000256" key="4">
    <source>
        <dbReference type="ARBA" id="ARBA00022989"/>
    </source>
</evidence>
<dbReference type="GO" id="GO:0022857">
    <property type="term" value="F:transmembrane transporter activity"/>
    <property type="evidence" value="ECO:0007669"/>
    <property type="project" value="InterPro"/>
</dbReference>
<evidence type="ECO:0000256" key="1">
    <source>
        <dbReference type="ARBA" id="ARBA00004141"/>
    </source>
</evidence>
<dbReference type="InterPro" id="IPR020846">
    <property type="entry name" value="MFS_dom"/>
</dbReference>
<dbReference type="AlphaFoldDB" id="A0A0D2CL77"/>
<dbReference type="EMBL" id="KN846960">
    <property type="protein sequence ID" value="KIW65991.1"/>
    <property type="molecule type" value="Genomic_DNA"/>
</dbReference>
<dbReference type="PANTHER" id="PTHR43791">
    <property type="entry name" value="PERMEASE-RELATED"/>
    <property type="match status" value="1"/>
</dbReference>
<feature type="transmembrane region" description="Helical" evidence="6">
    <location>
        <begin position="311"/>
        <end position="331"/>
    </location>
</feature>
<dbReference type="FunFam" id="1.20.1250.20:FF:000068">
    <property type="entry name" value="MFS general substrate transporter"/>
    <property type="match status" value="1"/>
</dbReference>